<dbReference type="CDD" id="cd06583">
    <property type="entry name" value="PGRP"/>
    <property type="match status" value="1"/>
</dbReference>
<dbReference type="InterPro" id="IPR022016">
    <property type="entry name" value="DUF3597"/>
</dbReference>
<keyword evidence="5" id="KW-0749">Sporulation</keyword>
<evidence type="ECO:0000256" key="6">
    <source>
        <dbReference type="ARBA" id="ARBA00023287"/>
    </source>
</evidence>
<accession>A0ABQ4KCV4</accession>
<proteinExistence type="inferred from homology"/>
<evidence type="ECO:0000256" key="7">
    <source>
        <dbReference type="ARBA" id="ARBA00023316"/>
    </source>
</evidence>
<dbReference type="PANTHER" id="PTHR30417:SF11">
    <property type="entry name" value="N-ACETYLMURAMOYL-L-ALANINE AMIDASE XLYA"/>
    <property type="match status" value="1"/>
</dbReference>
<keyword evidence="6" id="KW-0178">Competence</keyword>
<evidence type="ECO:0000259" key="10">
    <source>
        <dbReference type="SMART" id="SM00644"/>
    </source>
</evidence>
<dbReference type="InterPro" id="IPR051206">
    <property type="entry name" value="NAMLAA_amidase_2"/>
</dbReference>
<evidence type="ECO:0000256" key="1">
    <source>
        <dbReference type="ARBA" id="ARBA00001561"/>
    </source>
</evidence>
<dbReference type="EMBL" id="BOQT01000019">
    <property type="protein sequence ID" value="GIN22708.1"/>
    <property type="molecule type" value="Genomic_DNA"/>
</dbReference>
<dbReference type="Pfam" id="PF12200">
    <property type="entry name" value="DUF3597"/>
    <property type="match status" value="1"/>
</dbReference>
<reference evidence="11 12" key="1">
    <citation type="submission" date="2021-03" db="EMBL/GenBank/DDBJ databases">
        <title>Antimicrobial resistance genes in bacteria isolated from Japanese honey, and their potential for conferring macrolide and lincosamide resistance in the American foulbrood pathogen Paenibacillus larvae.</title>
        <authorList>
            <person name="Okamoto M."/>
            <person name="Kumagai M."/>
            <person name="Kanamori H."/>
            <person name="Takamatsu D."/>
        </authorList>
    </citation>
    <scope>NUCLEOTIDE SEQUENCE [LARGE SCALE GENOMIC DNA]</scope>
    <source>
        <strain evidence="11 12">J1TS3</strain>
    </source>
</reference>
<dbReference type="InterPro" id="IPR002502">
    <property type="entry name" value="Amidase_domain"/>
</dbReference>
<evidence type="ECO:0000256" key="8">
    <source>
        <dbReference type="ARBA" id="ARBA00030881"/>
    </source>
</evidence>
<dbReference type="EC" id="3.5.1.28" evidence="3"/>
<evidence type="ECO:0000256" key="5">
    <source>
        <dbReference type="ARBA" id="ARBA00022969"/>
    </source>
</evidence>
<feature type="domain" description="N-acetylmuramoyl-L-alanine amidase" evidence="10">
    <location>
        <begin position="14"/>
        <end position="152"/>
    </location>
</feature>
<keyword evidence="12" id="KW-1185">Reference proteome</keyword>
<evidence type="ECO:0000256" key="9">
    <source>
        <dbReference type="ARBA" id="ARBA00032390"/>
    </source>
</evidence>
<protein>
    <recommendedName>
        <fullName evidence="3">N-acetylmuramoyl-L-alanine amidase</fullName>
        <ecNumber evidence="3">3.5.1.28</ecNumber>
    </recommendedName>
    <alternativeName>
        <fullName evidence="9">Autolysin</fullName>
    </alternativeName>
    <alternativeName>
        <fullName evidence="8">Cell wall hydrolase</fullName>
    </alternativeName>
</protein>
<organism evidence="11 12">
    <name type="scientific">Siminovitchia fordii</name>
    <dbReference type="NCBI Taxonomy" id="254759"/>
    <lineage>
        <taxon>Bacteria</taxon>
        <taxon>Bacillati</taxon>
        <taxon>Bacillota</taxon>
        <taxon>Bacilli</taxon>
        <taxon>Bacillales</taxon>
        <taxon>Bacillaceae</taxon>
        <taxon>Siminovitchia</taxon>
    </lineage>
</organism>
<comment type="caution">
    <text evidence="11">The sequence shown here is derived from an EMBL/GenBank/DDBJ whole genome shotgun (WGS) entry which is preliminary data.</text>
</comment>
<gene>
    <name evidence="11" type="ORF">J1TS3_38420</name>
</gene>
<evidence type="ECO:0000313" key="11">
    <source>
        <dbReference type="EMBL" id="GIN22708.1"/>
    </source>
</evidence>
<evidence type="ECO:0000313" key="12">
    <source>
        <dbReference type="Proteomes" id="UP000680279"/>
    </source>
</evidence>
<comment type="catalytic activity">
    <reaction evidence="1">
        <text>Hydrolyzes the link between N-acetylmuramoyl residues and L-amino acid residues in certain cell-wall glycopeptides.</text>
        <dbReference type="EC" id="3.5.1.28"/>
    </reaction>
</comment>
<comment type="similarity">
    <text evidence="2">Belongs to the N-acetylmuramoyl-L-alanine amidase 2 family.</text>
</comment>
<dbReference type="RefSeq" id="WP_212963783.1">
    <property type="nucleotide sequence ID" value="NZ_BOQT01000019.1"/>
</dbReference>
<dbReference type="Pfam" id="PF01510">
    <property type="entry name" value="Amidase_2"/>
    <property type="match status" value="1"/>
</dbReference>
<evidence type="ECO:0000256" key="2">
    <source>
        <dbReference type="ARBA" id="ARBA00007553"/>
    </source>
</evidence>
<sequence>MVAIKQQIVSQDVMNKRSYGHGNPCKYITIHQTGNTSKGADAQAHANIQSRLNPRQASWHYQVDDKEIIQSFPDTVKCWHAGDGDGPGNTSSIAIEICINSDGDYKKAVQNAAKLTKYLMDKHRLGIDKVKQHGDWYRKDCPAQLRHGYKGITWDDFITMVKGEAPAIKPTEKPNPPSKKPSGTYTGNSIVDYLKSIGTNSSFANRAKLAAQHGIRNYKGTAAQNLDLLNKLRAGKPAAQKGDMKTNSIVDYLKSIGVDSSFANREKLAAKHGIKNYTGTASQNTQLLKKLRG</sequence>
<dbReference type="Gene3D" id="3.40.80.10">
    <property type="entry name" value="Peptidoglycan recognition protein-like"/>
    <property type="match status" value="1"/>
</dbReference>
<dbReference type="Proteomes" id="UP000680279">
    <property type="component" value="Unassembled WGS sequence"/>
</dbReference>
<dbReference type="SUPFAM" id="SSF158634">
    <property type="entry name" value="RPA2825-like"/>
    <property type="match status" value="2"/>
</dbReference>
<dbReference type="SMART" id="SM00644">
    <property type="entry name" value="Ami_2"/>
    <property type="match status" value="1"/>
</dbReference>
<dbReference type="PANTHER" id="PTHR30417">
    <property type="entry name" value="N-ACETYLMURAMOYL-L-ALANINE AMIDASE AMID"/>
    <property type="match status" value="1"/>
</dbReference>
<keyword evidence="7" id="KW-0961">Cell wall biogenesis/degradation</keyword>
<name>A0ABQ4KCV4_9BACI</name>
<dbReference type="InterPro" id="IPR036505">
    <property type="entry name" value="Amidase/PGRP_sf"/>
</dbReference>
<evidence type="ECO:0000256" key="3">
    <source>
        <dbReference type="ARBA" id="ARBA00011901"/>
    </source>
</evidence>
<evidence type="ECO:0000256" key="4">
    <source>
        <dbReference type="ARBA" id="ARBA00022801"/>
    </source>
</evidence>
<keyword evidence="4" id="KW-0378">Hydrolase</keyword>
<dbReference type="SUPFAM" id="SSF55846">
    <property type="entry name" value="N-acetylmuramoyl-L-alanine amidase-like"/>
    <property type="match status" value="1"/>
</dbReference>